<protein>
    <submittedName>
        <fullName evidence="2">Uncharacterized protein</fullName>
    </submittedName>
</protein>
<evidence type="ECO:0000256" key="1">
    <source>
        <dbReference type="SAM" id="Phobius"/>
    </source>
</evidence>
<organism evidence="2 3">
    <name type="scientific">Cryptococcus deneoformans (strain JEC21 / ATCC MYA-565)</name>
    <name type="common">Cryptococcus neoformans var. neoformans serotype D</name>
    <dbReference type="NCBI Taxonomy" id="214684"/>
    <lineage>
        <taxon>Eukaryota</taxon>
        <taxon>Fungi</taxon>
        <taxon>Dikarya</taxon>
        <taxon>Basidiomycota</taxon>
        <taxon>Agaricomycotina</taxon>
        <taxon>Tremellomycetes</taxon>
        <taxon>Tremellales</taxon>
        <taxon>Cryptococcaceae</taxon>
        <taxon>Cryptococcus</taxon>
        <taxon>Cryptococcus neoformans species complex</taxon>
    </lineage>
</organism>
<name>Q5KAW9_CRYD1</name>
<feature type="transmembrane region" description="Helical" evidence="1">
    <location>
        <begin position="106"/>
        <end position="126"/>
    </location>
</feature>
<dbReference type="GeneID" id="3254082"/>
<evidence type="ECO:0000313" key="2">
    <source>
        <dbReference type="EMBL" id="AAW45759.2"/>
    </source>
</evidence>
<feature type="transmembrane region" description="Helical" evidence="1">
    <location>
        <begin position="147"/>
        <end position="166"/>
    </location>
</feature>
<dbReference type="EMBL" id="AE017350">
    <property type="protein sequence ID" value="AAW45759.2"/>
    <property type="molecule type" value="Genomic_DNA"/>
</dbReference>
<reference evidence="2 3" key="1">
    <citation type="journal article" date="2005" name="Science">
        <title>The genome of the basidiomycetous yeast and human pathogen Cryptococcus neoformans.</title>
        <authorList>
            <person name="Loftus B.J."/>
            <person name="Fung E."/>
            <person name="Roncaglia P."/>
            <person name="Rowley D."/>
            <person name="Amedeo P."/>
            <person name="Bruno D."/>
            <person name="Vamathevan J."/>
            <person name="Miranda M."/>
            <person name="Anderson I.J."/>
            <person name="Fraser J.A."/>
            <person name="Allen J.E."/>
            <person name="Bosdet I.E."/>
            <person name="Brent M.R."/>
            <person name="Chiu R."/>
            <person name="Doering T.L."/>
            <person name="Donlin M.J."/>
            <person name="D'Souza C.A."/>
            <person name="Fox D.S."/>
            <person name="Grinberg V."/>
            <person name="Fu J."/>
            <person name="Fukushima M."/>
            <person name="Haas B.J."/>
            <person name="Huang J.C."/>
            <person name="Janbon G."/>
            <person name="Jones S.J."/>
            <person name="Koo H.L."/>
            <person name="Krzywinski M.I."/>
            <person name="Kwon-Chung J.K."/>
            <person name="Lengeler K.B."/>
            <person name="Maiti R."/>
            <person name="Marra M.A."/>
            <person name="Marra R.E."/>
            <person name="Mathewson C.A."/>
            <person name="Mitchell T.G."/>
            <person name="Pertea M."/>
            <person name="Riggs F.R."/>
            <person name="Salzberg S.L."/>
            <person name="Schein J.E."/>
            <person name="Shvartsbeyn A."/>
            <person name="Shin H."/>
            <person name="Shumway M."/>
            <person name="Specht C.A."/>
            <person name="Suh B.B."/>
            <person name="Tenney A."/>
            <person name="Utterback T.R."/>
            <person name="Wickes B.L."/>
            <person name="Wortman J.R."/>
            <person name="Wye N.H."/>
            <person name="Kronstad J.W."/>
            <person name="Lodge J.K."/>
            <person name="Heitman J."/>
            <person name="Davis R.W."/>
            <person name="Fraser C.M."/>
            <person name="Hyman R.W."/>
        </authorList>
    </citation>
    <scope>NUCLEOTIDE SEQUENCE [LARGE SCALE GENOMIC DNA]</scope>
    <source>
        <strain evidence="3">JEC21 / ATCC MYA-565</strain>
    </source>
</reference>
<dbReference type="PaxDb" id="214684-Q5KAW9"/>
<dbReference type="HOGENOM" id="CLU_078842_0_0_1"/>
<feature type="transmembrane region" description="Helical" evidence="1">
    <location>
        <begin position="195"/>
        <end position="214"/>
    </location>
</feature>
<keyword evidence="1" id="KW-0812">Transmembrane</keyword>
<dbReference type="VEuPathDB" id="FungiDB:CNJ00190"/>
<accession>Q55KK2</accession>
<keyword evidence="1" id="KW-0472">Membrane</keyword>
<dbReference type="OrthoDB" id="2520628at2759"/>
<dbReference type="RefSeq" id="XP_567276.2">
    <property type="nucleotide sequence ID" value="XM_567276.2"/>
</dbReference>
<keyword evidence="3" id="KW-1185">Reference proteome</keyword>
<accession>Q5KAW9</accession>
<dbReference type="Proteomes" id="UP000002149">
    <property type="component" value="Chromosome 10"/>
</dbReference>
<dbReference type="KEGG" id="cne:CNJ00190"/>
<dbReference type="AlphaFoldDB" id="Q5KAW9"/>
<dbReference type="InParanoid" id="Q5KAW9"/>
<proteinExistence type="predicted"/>
<gene>
    <name evidence="2" type="ordered locus">CNJ00190</name>
</gene>
<evidence type="ECO:0000313" key="3">
    <source>
        <dbReference type="Proteomes" id="UP000002149"/>
    </source>
</evidence>
<keyword evidence="1" id="KW-1133">Transmembrane helix</keyword>
<sequence>MQDLFGFLVMAWAGNTALSLLLARPPAWLSSPTPWLVYPPVYLLLVPTGLAARAVHRLPPVLIDTLAAAVDALSRGAAIASIGPMAHASGKFPAHPTGQRAEISPWTYAILSALAVSAGGFLVSLFSLHEPAYRLAVPSVFRRGAGAWATMDVWAAGLAGLGYWAMVTLRVEDVQQRFGVAASMANGEAPLMHSLAARTVCVLFLGSVLVLRAVRCSYRGARKKVTE</sequence>